<sequence>MPPCDPWEFSYIRVTQFKSILSLIGSSTTGNKAQLTARVSSELRKPQAHRALFKHGKAGEEKRNADGPPGREKLRILSIDMGIRNLAFCVADVTTKPTPRPEAEMEVLAWKRLNVADEVAKLMAQKTMSKAKKSKELEGSFDSFSPAALSHAAYTLLTETLLPWKPDVILIERQRWRSGGGAAIQEWTLRVNTLESMFWAILTSLREAQKSVPKRVEEGKRAKEPFQVFDINPKRVGQFWINEEKPYRSEDEVKVEEESTTQTKDPPRAKPLTRAKAEKLIKIQLVHSWLTATSPATSGERKRESVRLNPWLDLSNTLISFRFSGDAEGTRRALCAPLVKTKRGTTRAKKGKKKTQATDEAATGLKKLDDVTDCFLQAAAWVAWEGNRKRLLGWWEGTEVCDLSEEDWRLRVR</sequence>
<gene>
    <name evidence="3" type="ORF">GQ43DRAFT_363851</name>
</gene>
<dbReference type="PANTHER" id="PTHR28072:SF1">
    <property type="entry name" value="CRUCIFORM CUTTING ENDONUCLEASE 1, MITOCHONDRIAL-RELATED"/>
    <property type="match status" value="1"/>
</dbReference>
<evidence type="ECO:0000313" key="3">
    <source>
        <dbReference type="EMBL" id="KAF2204749.1"/>
    </source>
</evidence>
<keyword evidence="4" id="KW-1185">Reference proteome</keyword>
<dbReference type="InterPro" id="IPR012337">
    <property type="entry name" value="RNaseH-like_sf"/>
</dbReference>
<dbReference type="GO" id="GO:0005739">
    <property type="term" value="C:mitochondrion"/>
    <property type="evidence" value="ECO:0007669"/>
    <property type="project" value="TreeGrafter"/>
</dbReference>
<dbReference type="GO" id="GO:0000403">
    <property type="term" value="F:Y-form DNA binding"/>
    <property type="evidence" value="ECO:0007669"/>
    <property type="project" value="TreeGrafter"/>
</dbReference>
<dbReference type="InterPro" id="IPR039197">
    <property type="entry name" value="Mrs1/Cce1"/>
</dbReference>
<dbReference type="CDD" id="cd16963">
    <property type="entry name" value="CCE1"/>
    <property type="match status" value="1"/>
</dbReference>
<dbReference type="Gene3D" id="3.30.420.10">
    <property type="entry name" value="Ribonuclease H-like superfamily/Ribonuclease H"/>
    <property type="match status" value="1"/>
</dbReference>
<feature type="domain" description="SAP" evidence="2">
    <location>
        <begin position="9"/>
        <end position="43"/>
    </location>
</feature>
<dbReference type="Pfam" id="PF09159">
    <property type="entry name" value="Ydc2-catalyt"/>
    <property type="match status" value="1"/>
</dbReference>
<dbReference type="AlphaFoldDB" id="A0A9P4JUQ8"/>
<feature type="region of interest" description="Disordered" evidence="1">
    <location>
        <begin position="51"/>
        <end position="71"/>
    </location>
</feature>
<evidence type="ECO:0000259" key="2">
    <source>
        <dbReference type="PROSITE" id="PS50800"/>
    </source>
</evidence>
<dbReference type="PANTHER" id="PTHR28072">
    <property type="entry name" value="CRUCIFORM CUTTING ENDONUCLEASE 1, MITOCHONDRIAL-RELATED"/>
    <property type="match status" value="1"/>
</dbReference>
<comment type="caution">
    <text evidence="3">The sequence shown here is derived from an EMBL/GenBank/DDBJ whole genome shotgun (WGS) entry which is preliminary data.</text>
</comment>
<dbReference type="InterPro" id="IPR015242">
    <property type="entry name" value="Ydc2_cat"/>
</dbReference>
<feature type="region of interest" description="Disordered" evidence="1">
    <location>
        <begin position="251"/>
        <end position="270"/>
    </location>
</feature>
<dbReference type="PROSITE" id="PS50800">
    <property type="entry name" value="SAP"/>
    <property type="match status" value="1"/>
</dbReference>
<evidence type="ECO:0000256" key="1">
    <source>
        <dbReference type="SAM" id="MobiDB-lite"/>
    </source>
</evidence>
<dbReference type="GO" id="GO:0070336">
    <property type="term" value="F:flap-structured DNA binding"/>
    <property type="evidence" value="ECO:0007669"/>
    <property type="project" value="TreeGrafter"/>
</dbReference>
<accession>A0A9P4JUQ8</accession>
<dbReference type="InterPro" id="IPR036397">
    <property type="entry name" value="RNaseH_sf"/>
</dbReference>
<dbReference type="InterPro" id="IPR003034">
    <property type="entry name" value="SAP_dom"/>
</dbReference>
<dbReference type="SUPFAM" id="SSF53098">
    <property type="entry name" value="Ribonuclease H-like"/>
    <property type="match status" value="1"/>
</dbReference>
<reference evidence="3" key="1">
    <citation type="journal article" date="2020" name="Stud. Mycol.">
        <title>101 Dothideomycetes genomes: a test case for predicting lifestyles and emergence of pathogens.</title>
        <authorList>
            <person name="Haridas S."/>
            <person name="Albert R."/>
            <person name="Binder M."/>
            <person name="Bloem J."/>
            <person name="Labutti K."/>
            <person name="Salamov A."/>
            <person name="Andreopoulos B."/>
            <person name="Baker S."/>
            <person name="Barry K."/>
            <person name="Bills G."/>
            <person name="Bluhm B."/>
            <person name="Cannon C."/>
            <person name="Castanera R."/>
            <person name="Culley D."/>
            <person name="Daum C."/>
            <person name="Ezra D."/>
            <person name="Gonzalez J."/>
            <person name="Henrissat B."/>
            <person name="Kuo A."/>
            <person name="Liang C."/>
            <person name="Lipzen A."/>
            <person name="Lutzoni F."/>
            <person name="Magnuson J."/>
            <person name="Mondo S."/>
            <person name="Nolan M."/>
            <person name="Ohm R."/>
            <person name="Pangilinan J."/>
            <person name="Park H.-J."/>
            <person name="Ramirez L."/>
            <person name="Alfaro M."/>
            <person name="Sun H."/>
            <person name="Tritt A."/>
            <person name="Yoshinaga Y."/>
            <person name="Zwiers L.-H."/>
            <person name="Turgeon B."/>
            <person name="Goodwin S."/>
            <person name="Spatafora J."/>
            <person name="Crous P."/>
            <person name="Grigoriev I."/>
        </authorList>
    </citation>
    <scope>NUCLEOTIDE SEQUENCE</scope>
    <source>
        <strain evidence="3">ATCC 74209</strain>
    </source>
</reference>
<feature type="compositionally biased region" description="Basic and acidic residues" evidence="1">
    <location>
        <begin position="57"/>
        <end position="71"/>
    </location>
</feature>
<dbReference type="OrthoDB" id="5552842at2759"/>
<dbReference type="GO" id="GO:0000402">
    <property type="term" value="F:crossed form four-way junction DNA binding"/>
    <property type="evidence" value="ECO:0007669"/>
    <property type="project" value="TreeGrafter"/>
</dbReference>
<dbReference type="EMBL" id="ML993869">
    <property type="protein sequence ID" value="KAF2204749.1"/>
    <property type="molecule type" value="Genomic_DNA"/>
</dbReference>
<evidence type="ECO:0000313" key="4">
    <source>
        <dbReference type="Proteomes" id="UP000799536"/>
    </source>
</evidence>
<organism evidence="3 4">
    <name type="scientific">Delitschia confertaspora ATCC 74209</name>
    <dbReference type="NCBI Taxonomy" id="1513339"/>
    <lineage>
        <taxon>Eukaryota</taxon>
        <taxon>Fungi</taxon>
        <taxon>Dikarya</taxon>
        <taxon>Ascomycota</taxon>
        <taxon>Pezizomycotina</taxon>
        <taxon>Dothideomycetes</taxon>
        <taxon>Pleosporomycetidae</taxon>
        <taxon>Pleosporales</taxon>
        <taxon>Delitschiaceae</taxon>
        <taxon>Delitschia</taxon>
    </lineage>
</organism>
<dbReference type="GO" id="GO:0004520">
    <property type="term" value="F:DNA endonuclease activity"/>
    <property type="evidence" value="ECO:0007669"/>
    <property type="project" value="TreeGrafter"/>
</dbReference>
<protein>
    <submittedName>
        <fullName evidence="3">Ribonuclease H-like protein</fullName>
    </submittedName>
</protein>
<dbReference type="Proteomes" id="UP000799536">
    <property type="component" value="Unassembled WGS sequence"/>
</dbReference>
<proteinExistence type="predicted"/>
<name>A0A9P4JUQ8_9PLEO</name>